<dbReference type="SUPFAM" id="SSF46785">
    <property type="entry name" value="Winged helix' DNA-binding domain"/>
    <property type="match status" value="1"/>
</dbReference>
<dbReference type="Proteomes" id="UP000030700">
    <property type="component" value="Unassembled WGS sequence"/>
</dbReference>
<dbReference type="SMART" id="SM00345">
    <property type="entry name" value="HTH_GNTR"/>
    <property type="match status" value="1"/>
</dbReference>
<dbReference type="GO" id="GO:0003677">
    <property type="term" value="F:DNA binding"/>
    <property type="evidence" value="ECO:0007669"/>
    <property type="project" value="UniProtKB-KW"/>
</dbReference>
<dbReference type="SMART" id="SM00895">
    <property type="entry name" value="FCD"/>
    <property type="match status" value="1"/>
</dbReference>
<protein>
    <submittedName>
        <fullName evidence="5">Transcriptional regulator, GntR family</fullName>
    </submittedName>
</protein>
<evidence type="ECO:0000256" key="1">
    <source>
        <dbReference type="ARBA" id="ARBA00023015"/>
    </source>
</evidence>
<dbReference type="Gene3D" id="1.10.10.10">
    <property type="entry name" value="Winged helix-like DNA-binding domain superfamily/Winged helix DNA-binding domain"/>
    <property type="match status" value="1"/>
</dbReference>
<reference evidence="5" key="1">
    <citation type="journal article" date="2015" name="PeerJ">
        <title>First genomic representation of candidate bacterial phylum KSB3 points to enhanced environmental sensing as a trigger of wastewater bulking.</title>
        <authorList>
            <person name="Sekiguchi Y."/>
            <person name="Ohashi A."/>
            <person name="Parks D.H."/>
            <person name="Yamauchi T."/>
            <person name="Tyson G.W."/>
            <person name="Hugenholtz P."/>
        </authorList>
    </citation>
    <scope>NUCLEOTIDE SEQUENCE [LARGE SCALE GENOMIC DNA]</scope>
</reference>
<evidence type="ECO:0000313" key="5">
    <source>
        <dbReference type="EMBL" id="GAK53260.1"/>
    </source>
</evidence>
<dbReference type="AlphaFoldDB" id="A0A0S6W4H0"/>
<dbReference type="EMBL" id="DF820459">
    <property type="protein sequence ID" value="GAK53260.1"/>
    <property type="molecule type" value="Genomic_DNA"/>
</dbReference>
<gene>
    <name evidence="5" type="ORF">U14_04525</name>
</gene>
<dbReference type="InterPro" id="IPR008920">
    <property type="entry name" value="TF_FadR/GntR_C"/>
</dbReference>
<dbReference type="InterPro" id="IPR000524">
    <property type="entry name" value="Tscrpt_reg_HTH_GntR"/>
</dbReference>
<evidence type="ECO:0000256" key="2">
    <source>
        <dbReference type="ARBA" id="ARBA00023125"/>
    </source>
</evidence>
<dbReference type="InterPro" id="IPR036388">
    <property type="entry name" value="WH-like_DNA-bd_sf"/>
</dbReference>
<feature type="domain" description="HTH gntR-type" evidence="4">
    <location>
        <begin position="8"/>
        <end position="75"/>
    </location>
</feature>
<dbReference type="Pfam" id="PF00392">
    <property type="entry name" value="GntR"/>
    <property type="match status" value="1"/>
</dbReference>
<organism evidence="5">
    <name type="scientific">Candidatus Moduliflexus flocculans</name>
    <dbReference type="NCBI Taxonomy" id="1499966"/>
    <lineage>
        <taxon>Bacteria</taxon>
        <taxon>Candidatus Moduliflexota</taxon>
        <taxon>Candidatus Moduliflexia</taxon>
        <taxon>Candidatus Moduliflexales</taxon>
        <taxon>Candidatus Moduliflexaceae</taxon>
    </lineage>
</organism>
<dbReference type="PROSITE" id="PS50949">
    <property type="entry name" value="HTH_GNTR"/>
    <property type="match status" value="1"/>
</dbReference>
<dbReference type="CDD" id="cd07377">
    <property type="entry name" value="WHTH_GntR"/>
    <property type="match status" value="1"/>
</dbReference>
<accession>A0A0S6W4H0</accession>
<dbReference type="InterPro" id="IPR011711">
    <property type="entry name" value="GntR_C"/>
</dbReference>
<dbReference type="STRING" id="1499966.U14_04525"/>
<keyword evidence="3" id="KW-0804">Transcription</keyword>
<keyword evidence="6" id="KW-1185">Reference proteome</keyword>
<evidence type="ECO:0000256" key="3">
    <source>
        <dbReference type="ARBA" id="ARBA00023163"/>
    </source>
</evidence>
<dbReference type="GO" id="GO:0003700">
    <property type="term" value="F:DNA-binding transcription factor activity"/>
    <property type="evidence" value="ECO:0007669"/>
    <property type="project" value="InterPro"/>
</dbReference>
<sequence length="222" mass="25950">MSPIKAFKSKKELVYEYLRKEILHGSFAPGARIVIDELAATLGVSQIPIREALQQLQSEGFVETELHVGPRVSEIRPELISEIFQLLEALEVISSKAACIRMTPADLNEMERILRRMDDLHEDTERWSQENERLHDWICERAGTTLVKNLMDNVLDQWDRLRHCYLKDVFAHRIDLAQKDHWELFYALRDRDPERVEQVMRQHNQRALAAYVGHLKAARQIA</sequence>
<proteinExistence type="predicted"/>
<keyword evidence="2" id="KW-0238">DNA-binding</keyword>
<dbReference type="Gene3D" id="1.20.120.530">
    <property type="entry name" value="GntR ligand-binding domain-like"/>
    <property type="match status" value="1"/>
</dbReference>
<dbReference type="PANTHER" id="PTHR43537:SF24">
    <property type="entry name" value="GLUCONATE OPERON TRANSCRIPTIONAL REPRESSOR"/>
    <property type="match status" value="1"/>
</dbReference>
<name>A0A0S6W4H0_9BACT</name>
<evidence type="ECO:0000313" key="6">
    <source>
        <dbReference type="Proteomes" id="UP000030700"/>
    </source>
</evidence>
<evidence type="ECO:0000259" key="4">
    <source>
        <dbReference type="PROSITE" id="PS50949"/>
    </source>
</evidence>
<keyword evidence="1" id="KW-0805">Transcription regulation</keyword>
<dbReference type="PANTHER" id="PTHR43537">
    <property type="entry name" value="TRANSCRIPTIONAL REGULATOR, GNTR FAMILY"/>
    <property type="match status" value="1"/>
</dbReference>
<dbReference type="InterPro" id="IPR036390">
    <property type="entry name" value="WH_DNA-bd_sf"/>
</dbReference>
<dbReference type="SUPFAM" id="SSF48008">
    <property type="entry name" value="GntR ligand-binding domain-like"/>
    <property type="match status" value="1"/>
</dbReference>
<dbReference type="Pfam" id="PF07729">
    <property type="entry name" value="FCD"/>
    <property type="match status" value="1"/>
</dbReference>
<dbReference type="HOGENOM" id="CLU_017584_5_5_0"/>